<organism evidence="2 3">
    <name type="scientific">Microcella daejeonensis</name>
    <dbReference type="NCBI Taxonomy" id="2994971"/>
    <lineage>
        <taxon>Bacteria</taxon>
        <taxon>Bacillati</taxon>
        <taxon>Actinomycetota</taxon>
        <taxon>Actinomycetes</taxon>
        <taxon>Micrococcales</taxon>
        <taxon>Microbacteriaceae</taxon>
        <taxon>Microcella</taxon>
    </lineage>
</organism>
<accession>A0A9E8MN03</accession>
<dbReference type="KEGG" id="mdb:OVN18_05665"/>
<dbReference type="EMBL" id="CP113089">
    <property type="protein sequence ID" value="WAB82488.1"/>
    <property type="molecule type" value="Genomic_DNA"/>
</dbReference>
<evidence type="ECO:0000256" key="1">
    <source>
        <dbReference type="SAM" id="Phobius"/>
    </source>
</evidence>
<proteinExistence type="predicted"/>
<keyword evidence="1" id="KW-0812">Transmembrane</keyword>
<reference evidence="2" key="1">
    <citation type="submission" date="2022-11" db="EMBL/GenBank/DDBJ databases">
        <title>Description of Microcella daejonensis nov. sp, isolated from riverside soil.</title>
        <authorList>
            <person name="Molina K.M."/>
            <person name="Kim S.B."/>
        </authorList>
    </citation>
    <scope>NUCLEOTIDE SEQUENCE</scope>
    <source>
        <strain evidence="2">MMS21-STM12</strain>
    </source>
</reference>
<feature type="transmembrane region" description="Helical" evidence="1">
    <location>
        <begin position="68"/>
        <end position="92"/>
    </location>
</feature>
<name>A0A9E8MN03_9MICO</name>
<keyword evidence="1" id="KW-0472">Membrane</keyword>
<keyword evidence="1" id="KW-1133">Transmembrane helix</keyword>
<keyword evidence="3" id="KW-1185">Reference proteome</keyword>
<evidence type="ECO:0000313" key="3">
    <source>
        <dbReference type="Proteomes" id="UP001164706"/>
    </source>
</evidence>
<protein>
    <submittedName>
        <fullName evidence="2">DUF6286 domain-containing protein</fullName>
    </submittedName>
</protein>
<dbReference type="RefSeq" id="WP_267782565.1">
    <property type="nucleotide sequence ID" value="NZ_CP113089.1"/>
</dbReference>
<sequence>MSTASLYRRIGRRETHSSRAGLAITLALLLSLALLWVGVEAVLAAIGQQPLLLAPADIVAAALEATAAPAGTLTAIGVVIALIGLGVIIAALSPGRRGRRAATADRTAVVVDDRVIARSLARTASYAGDVAPDQVSVSVARRRALIEVTPTSGRAVDLGEIEAAVRAEIDRYDYRPALRPSVRLTKNGTVGS</sequence>
<gene>
    <name evidence="2" type="ORF">OVN18_05665</name>
</gene>
<dbReference type="Proteomes" id="UP001164706">
    <property type="component" value="Chromosome"/>
</dbReference>
<dbReference type="AlphaFoldDB" id="A0A9E8MN03"/>
<evidence type="ECO:0000313" key="2">
    <source>
        <dbReference type="EMBL" id="WAB82488.1"/>
    </source>
</evidence>